<dbReference type="SUPFAM" id="SSF50475">
    <property type="entry name" value="FMN-binding split barrel"/>
    <property type="match status" value="1"/>
</dbReference>
<proteinExistence type="inferred from homology"/>
<dbReference type="Proteomes" id="UP000016932">
    <property type="component" value="Unassembled WGS sequence"/>
</dbReference>
<comment type="similarity">
    <text evidence="3">Belongs to the flavoredoxin family.</text>
</comment>
<evidence type="ECO:0000256" key="3">
    <source>
        <dbReference type="ARBA" id="ARBA00038054"/>
    </source>
</evidence>
<dbReference type="Gene3D" id="2.30.110.10">
    <property type="entry name" value="Electron Transport, Fmn-binding Protein, Chain A"/>
    <property type="match status" value="1"/>
</dbReference>
<accession>M3AHP3</accession>
<dbReference type="PANTHER" id="PTHR43567:SF1">
    <property type="entry name" value="FLAVOREDOXIN"/>
    <property type="match status" value="1"/>
</dbReference>
<dbReference type="STRING" id="383855.M3AHP3"/>
<organism evidence="5 6">
    <name type="scientific">Pseudocercospora fijiensis (strain CIRAD86)</name>
    <name type="common">Black leaf streak disease fungus</name>
    <name type="synonym">Mycosphaerella fijiensis</name>
    <dbReference type="NCBI Taxonomy" id="383855"/>
    <lineage>
        <taxon>Eukaryota</taxon>
        <taxon>Fungi</taxon>
        <taxon>Dikarya</taxon>
        <taxon>Ascomycota</taxon>
        <taxon>Pezizomycotina</taxon>
        <taxon>Dothideomycetes</taxon>
        <taxon>Dothideomycetidae</taxon>
        <taxon>Mycosphaerellales</taxon>
        <taxon>Mycosphaerellaceae</taxon>
        <taxon>Pseudocercospora</taxon>
    </lineage>
</organism>
<dbReference type="AlphaFoldDB" id="M3AHP3"/>
<keyword evidence="6" id="KW-1185">Reference proteome</keyword>
<dbReference type="KEGG" id="pfj:MYCFIDRAFT_133576"/>
<comment type="cofactor">
    <cofactor evidence="1">
        <name>FMN</name>
        <dbReference type="ChEBI" id="CHEBI:58210"/>
    </cofactor>
</comment>
<dbReference type="EMBL" id="KB446557">
    <property type="protein sequence ID" value="EME84106.1"/>
    <property type="molecule type" value="Genomic_DNA"/>
</dbReference>
<dbReference type="InterPro" id="IPR052174">
    <property type="entry name" value="Flavoredoxin"/>
</dbReference>
<reference evidence="5 6" key="1">
    <citation type="journal article" date="2012" name="PLoS Pathog.">
        <title>Diverse lifestyles and strategies of plant pathogenesis encoded in the genomes of eighteen Dothideomycetes fungi.</title>
        <authorList>
            <person name="Ohm R.A."/>
            <person name="Feau N."/>
            <person name="Henrissat B."/>
            <person name="Schoch C.L."/>
            <person name="Horwitz B.A."/>
            <person name="Barry K.W."/>
            <person name="Condon B.J."/>
            <person name="Copeland A.C."/>
            <person name="Dhillon B."/>
            <person name="Glaser F."/>
            <person name="Hesse C.N."/>
            <person name="Kosti I."/>
            <person name="LaButti K."/>
            <person name="Lindquist E.A."/>
            <person name="Lucas S."/>
            <person name="Salamov A.A."/>
            <person name="Bradshaw R.E."/>
            <person name="Ciuffetti L."/>
            <person name="Hamelin R.C."/>
            <person name="Kema G.H.J."/>
            <person name="Lawrence C."/>
            <person name="Scott J.A."/>
            <person name="Spatafora J.W."/>
            <person name="Turgeon B.G."/>
            <person name="de Wit P.J.G.M."/>
            <person name="Zhong S."/>
            <person name="Goodwin S.B."/>
            <person name="Grigoriev I.V."/>
        </authorList>
    </citation>
    <scope>NUCLEOTIDE SEQUENCE [LARGE SCALE GENOMIC DNA]</scope>
    <source>
        <strain evidence="5 6">CIRAD86</strain>
    </source>
</reference>
<evidence type="ECO:0000313" key="5">
    <source>
        <dbReference type="EMBL" id="EME84106.1"/>
    </source>
</evidence>
<dbReference type="VEuPathDB" id="FungiDB:MYCFIDRAFT_133576"/>
<evidence type="ECO:0000256" key="1">
    <source>
        <dbReference type="ARBA" id="ARBA00001917"/>
    </source>
</evidence>
<dbReference type="Pfam" id="PF01613">
    <property type="entry name" value="Flavin_Reduct"/>
    <property type="match status" value="1"/>
</dbReference>
<dbReference type="RefSeq" id="XP_007924730.1">
    <property type="nucleotide sequence ID" value="XM_007926539.1"/>
</dbReference>
<dbReference type="HOGENOM" id="CLU_075333_0_0_1"/>
<protein>
    <recommendedName>
        <fullName evidence="4">Flavin reductase like domain-containing protein</fullName>
    </recommendedName>
</protein>
<dbReference type="PANTHER" id="PTHR43567">
    <property type="entry name" value="FLAVOREDOXIN-RELATED-RELATED"/>
    <property type="match status" value="1"/>
</dbReference>
<dbReference type="OrthoDB" id="10250990at2759"/>
<dbReference type="eggNOG" id="ENOG502S0US">
    <property type="taxonomic scope" value="Eukaryota"/>
</dbReference>
<gene>
    <name evidence="5" type="ORF">MYCFIDRAFT_133576</name>
</gene>
<name>M3AHP3_PSEFD</name>
<feature type="domain" description="Flavin reductase like" evidence="4">
    <location>
        <begin position="14"/>
        <end position="136"/>
    </location>
</feature>
<dbReference type="InterPro" id="IPR012349">
    <property type="entry name" value="Split_barrel_FMN-bd"/>
</dbReference>
<keyword evidence="2" id="KW-0285">Flavoprotein</keyword>
<dbReference type="GeneID" id="19330856"/>
<evidence type="ECO:0000313" key="6">
    <source>
        <dbReference type="Proteomes" id="UP000016932"/>
    </source>
</evidence>
<dbReference type="InterPro" id="IPR002563">
    <property type="entry name" value="Flavin_Rdtase-like_dom"/>
</dbReference>
<evidence type="ECO:0000256" key="2">
    <source>
        <dbReference type="ARBA" id="ARBA00022630"/>
    </source>
</evidence>
<sequence>MSHSEINPAIHYWGTPVVLITTVNEDGTYNVAPMSSAWWLGTRCMLGISGESQTTINLLRTGQCVLNLASDNMTVSVNALARTTGTPIVPPGKIQRGYRYVQDKFAAANLHPQPSTFVSPPRVQECPVQMEAELCEFHGFLDPSLPQLFAPKAIEVKILKTYVLDEIRLAGYENRIDPDKWKPLIMMFQNLYGLKNGKADDSVLARCEEELYRLPPEQPNAVSVKPE</sequence>
<evidence type="ECO:0000259" key="4">
    <source>
        <dbReference type="Pfam" id="PF01613"/>
    </source>
</evidence>
<dbReference type="GO" id="GO:0010181">
    <property type="term" value="F:FMN binding"/>
    <property type="evidence" value="ECO:0007669"/>
    <property type="project" value="InterPro"/>
</dbReference>